<evidence type="ECO:0000313" key="2">
    <source>
        <dbReference type="Proteomes" id="UP000068167"/>
    </source>
</evidence>
<reference evidence="1 2" key="1">
    <citation type="journal article" date="2016" name="Stand. Genomic Sci.">
        <title>Complete genome sequence and genomic characterization of Microcystis panniformis FACHB 1757 by third-generation sequencing.</title>
        <authorList>
            <person name="Zhang J.Y."/>
            <person name="Guan R."/>
            <person name="Zhang H.J."/>
            <person name="Li H."/>
            <person name="Xiao P."/>
            <person name="Yu G.L."/>
            <person name="Du L."/>
            <person name="Cao D.M."/>
            <person name="Zhu B.C."/>
            <person name="Li R.H."/>
            <person name="Lu Z.H."/>
        </authorList>
    </citation>
    <scope>NUCLEOTIDE SEQUENCE [LARGE SCALE GENOMIC DNA]</scope>
    <source>
        <strain evidence="1 2">FACHB-1757</strain>
    </source>
</reference>
<evidence type="ECO:0000313" key="1">
    <source>
        <dbReference type="EMBL" id="AKV67333.1"/>
    </source>
</evidence>
<accession>A0A0K1RZZ2</accession>
<proteinExistence type="predicted"/>
<dbReference type="RefSeq" id="WP_052276312.1">
    <property type="nucleotide sequence ID" value="NZ_CP011339.1"/>
</dbReference>
<dbReference type="AlphaFoldDB" id="A0A0K1RZZ2"/>
<organism evidence="1 2">
    <name type="scientific">Microcystis panniformis FACHB-1757</name>
    <dbReference type="NCBI Taxonomy" id="1638788"/>
    <lineage>
        <taxon>Bacteria</taxon>
        <taxon>Bacillati</taxon>
        <taxon>Cyanobacteriota</taxon>
        <taxon>Cyanophyceae</taxon>
        <taxon>Oscillatoriophycideae</taxon>
        <taxon>Chroococcales</taxon>
        <taxon>Microcystaceae</taxon>
        <taxon>Microcystis</taxon>
    </lineage>
</organism>
<dbReference type="EMBL" id="CP011339">
    <property type="protein sequence ID" value="AKV67333.1"/>
    <property type="molecule type" value="Genomic_DNA"/>
</dbReference>
<name>A0A0K1RZZ2_9CHRO</name>
<keyword evidence="2" id="KW-1185">Reference proteome</keyword>
<dbReference type="KEGG" id="mpk:VL20_2228"/>
<gene>
    <name evidence="1" type="ORF">VL20_2228</name>
</gene>
<sequence length="93" mass="11072">MPNIIWSDYLQYRAKLRGFELAKIEEILKYSGERYYDTETGRLIALGKHDNSLVIIPYEYDDNFITPVTIHATTRQQIRFRLTTGRYTIHEQT</sequence>
<dbReference type="PATRIC" id="fig|1638788.3.peg.2242"/>
<dbReference type="Proteomes" id="UP000068167">
    <property type="component" value="Chromosome"/>
</dbReference>
<protein>
    <submittedName>
        <fullName evidence="1">Uncharacterized protein</fullName>
    </submittedName>
</protein>